<feature type="chain" id="PRO_5043158283" description="SPARK domain-containing protein" evidence="2">
    <location>
        <begin position="24"/>
        <end position="396"/>
    </location>
</feature>
<dbReference type="EnsemblPlants" id="Pp3c6_25330V3.5">
    <property type="protein sequence ID" value="Pp3c6_25330V3.5"/>
    <property type="gene ID" value="Pp3c6_25330"/>
</dbReference>
<dbReference type="RefSeq" id="XP_024379164.1">
    <property type="nucleotide sequence ID" value="XM_024523396.2"/>
</dbReference>
<organism evidence="3">
    <name type="scientific">Physcomitrium patens</name>
    <name type="common">Spreading-leaved earth moss</name>
    <name type="synonym">Physcomitrella patens</name>
    <dbReference type="NCBI Taxonomy" id="3218"/>
    <lineage>
        <taxon>Eukaryota</taxon>
        <taxon>Viridiplantae</taxon>
        <taxon>Streptophyta</taxon>
        <taxon>Embryophyta</taxon>
        <taxon>Bryophyta</taxon>
        <taxon>Bryophytina</taxon>
        <taxon>Bryopsida</taxon>
        <taxon>Funariidae</taxon>
        <taxon>Funariales</taxon>
        <taxon>Funariaceae</taxon>
        <taxon>Physcomitrium</taxon>
    </lineage>
</organism>
<reference evidence="3 5" key="2">
    <citation type="journal article" date="2018" name="Plant J.">
        <title>The Physcomitrella patens chromosome-scale assembly reveals moss genome structure and evolution.</title>
        <authorList>
            <person name="Lang D."/>
            <person name="Ullrich K.K."/>
            <person name="Murat F."/>
            <person name="Fuchs J."/>
            <person name="Jenkins J."/>
            <person name="Haas F.B."/>
            <person name="Piednoel M."/>
            <person name="Gundlach H."/>
            <person name="Van Bel M."/>
            <person name="Meyberg R."/>
            <person name="Vives C."/>
            <person name="Morata J."/>
            <person name="Symeonidi A."/>
            <person name="Hiss M."/>
            <person name="Muchero W."/>
            <person name="Kamisugi Y."/>
            <person name="Saleh O."/>
            <person name="Blanc G."/>
            <person name="Decker E.L."/>
            <person name="van Gessel N."/>
            <person name="Grimwood J."/>
            <person name="Hayes R.D."/>
            <person name="Graham S.W."/>
            <person name="Gunter L.E."/>
            <person name="McDaniel S.F."/>
            <person name="Hoernstein S.N.W."/>
            <person name="Larsson A."/>
            <person name="Li F.W."/>
            <person name="Perroud P.F."/>
            <person name="Phillips J."/>
            <person name="Ranjan P."/>
            <person name="Rokshar D.S."/>
            <person name="Rothfels C.J."/>
            <person name="Schneider L."/>
            <person name="Shu S."/>
            <person name="Stevenson D.W."/>
            <person name="Thummler F."/>
            <person name="Tillich M."/>
            <person name="Villarreal Aguilar J.C."/>
            <person name="Widiez T."/>
            <person name="Wong G.K."/>
            <person name="Wymore A."/>
            <person name="Zhang Y."/>
            <person name="Zimmer A.D."/>
            <person name="Quatrano R.S."/>
            <person name="Mayer K.F.X."/>
            <person name="Goodstein D."/>
            <person name="Casacuberta J.M."/>
            <person name="Vandepoele K."/>
            <person name="Reski R."/>
            <person name="Cuming A.C."/>
            <person name="Tuskan G.A."/>
            <person name="Maumus F."/>
            <person name="Salse J."/>
            <person name="Schmutz J."/>
            <person name="Rensing S.A."/>
        </authorList>
    </citation>
    <scope>NUCLEOTIDE SEQUENCE [LARGE SCALE GENOMIC DNA]</scope>
    <source>
        <strain evidence="4 5">cv. Gransden 2004</strain>
    </source>
</reference>
<keyword evidence="2" id="KW-0732">Signal</keyword>
<dbReference type="OrthoDB" id="2020798at2759"/>
<dbReference type="PaxDb" id="3218-PP1S53_154V6.2"/>
<dbReference type="RefSeq" id="XP_024379166.1">
    <property type="nucleotide sequence ID" value="XM_024523398.2"/>
</dbReference>
<dbReference type="Gramene" id="Pp3c6_25330V3.4">
    <property type="protein sequence ID" value="Pp3c6_25330V3.4"/>
    <property type="gene ID" value="Pp3c6_25330"/>
</dbReference>
<evidence type="ECO:0000313" key="3">
    <source>
        <dbReference type="EMBL" id="PNR53091.1"/>
    </source>
</evidence>
<evidence type="ECO:0000256" key="1">
    <source>
        <dbReference type="SAM" id="Phobius"/>
    </source>
</evidence>
<dbReference type="EnsemblPlants" id="Pp3c6_25330V3.1">
    <property type="protein sequence ID" value="Pp3c6_25330V3.1"/>
    <property type="gene ID" value="Pp3c6_25330"/>
</dbReference>
<dbReference type="Gramene" id="Pp3c6_25330V3.1">
    <property type="protein sequence ID" value="Pp3c6_25330V3.1"/>
    <property type="gene ID" value="Pp3c6_25330"/>
</dbReference>
<proteinExistence type="predicted"/>
<dbReference type="EnsemblPlants" id="Pp3c6_25330V3.3">
    <property type="protein sequence ID" value="Pp3c6_25330V3.3"/>
    <property type="gene ID" value="Pp3c6_25330"/>
</dbReference>
<dbReference type="OMA" id="CKKMCNA"/>
<dbReference type="EnsemblPlants" id="Pp3c6_25330V3.4">
    <property type="protein sequence ID" value="Pp3c6_25330V3.4"/>
    <property type="gene ID" value="Pp3c6_25330"/>
</dbReference>
<dbReference type="Gramene" id="Pp3c6_25330V3.3">
    <property type="protein sequence ID" value="Pp3c6_25330V3.3"/>
    <property type="gene ID" value="Pp3c6_25330"/>
</dbReference>
<dbReference type="Proteomes" id="UP000006727">
    <property type="component" value="Chromosome 6"/>
</dbReference>
<feature type="signal peptide" evidence="2">
    <location>
        <begin position="1"/>
        <end position="23"/>
    </location>
</feature>
<dbReference type="Gramene" id="Pp3c6_25330V3.2">
    <property type="protein sequence ID" value="Pp3c6_25330V3.2"/>
    <property type="gene ID" value="Pp3c6_25330"/>
</dbReference>
<reference evidence="4" key="3">
    <citation type="submission" date="2020-12" db="UniProtKB">
        <authorList>
            <consortium name="EnsemblPlants"/>
        </authorList>
    </citation>
    <scope>IDENTIFICATION</scope>
</reference>
<evidence type="ECO:0000313" key="4">
    <source>
        <dbReference type="EnsemblPlants" id="Pp3c6_25330V3.1"/>
    </source>
</evidence>
<keyword evidence="5" id="KW-1185">Reference proteome</keyword>
<dbReference type="EnsemblPlants" id="Pp3c6_25330V3.2">
    <property type="protein sequence ID" value="Pp3c6_25330V3.2"/>
    <property type="gene ID" value="Pp3c6_25330"/>
</dbReference>
<keyword evidence="1" id="KW-0472">Membrane</keyword>
<dbReference type="RefSeq" id="XP_024379167.1">
    <property type="nucleotide sequence ID" value="XM_024523399.2"/>
</dbReference>
<evidence type="ECO:0000256" key="2">
    <source>
        <dbReference type="SAM" id="SignalP"/>
    </source>
</evidence>
<accession>A0A2K1KH28</accession>
<evidence type="ECO:0000313" key="5">
    <source>
        <dbReference type="Proteomes" id="UP000006727"/>
    </source>
</evidence>
<dbReference type="RefSeq" id="XP_024379165.1">
    <property type="nucleotide sequence ID" value="XM_024523397.2"/>
</dbReference>
<dbReference type="EMBL" id="ABEU02000006">
    <property type="protein sequence ID" value="PNR53091.1"/>
    <property type="molecule type" value="Genomic_DNA"/>
</dbReference>
<reference evidence="3 5" key="1">
    <citation type="journal article" date="2008" name="Science">
        <title>The Physcomitrella genome reveals evolutionary insights into the conquest of land by plants.</title>
        <authorList>
            <person name="Rensing S."/>
            <person name="Lang D."/>
            <person name="Zimmer A."/>
            <person name="Terry A."/>
            <person name="Salamov A."/>
            <person name="Shapiro H."/>
            <person name="Nishiyama T."/>
            <person name="Perroud P.-F."/>
            <person name="Lindquist E."/>
            <person name="Kamisugi Y."/>
            <person name="Tanahashi T."/>
            <person name="Sakakibara K."/>
            <person name="Fujita T."/>
            <person name="Oishi K."/>
            <person name="Shin-I T."/>
            <person name="Kuroki Y."/>
            <person name="Toyoda A."/>
            <person name="Suzuki Y."/>
            <person name="Hashimoto A."/>
            <person name="Yamaguchi K."/>
            <person name="Sugano A."/>
            <person name="Kohara Y."/>
            <person name="Fujiyama A."/>
            <person name="Anterola A."/>
            <person name="Aoki S."/>
            <person name="Ashton N."/>
            <person name="Barbazuk W.B."/>
            <person name="Barker E."/>
            <person name="Bennetzen J."/>
            <person name="Bezanilla M."/>
            <person name="Blankenship R."/>
            <person name="Cho S.H."/>
            <person name="Dutcher S."/>
            <person name="Estelle M."/>
            <person name="Fawcett J.A."/>
            <person name="Gundlach H."/>
            <person name="Hanada K."/>
            <person name="Heyl A."/>
            <person name="Hicks K.A."/>
            <person name="Hugh J."/>
            <person name="Lohr M."/>
            <person name="Mayer K."/>
            <person name="Melkozernov A."/>
            <person name="Murata T."/>
            <person name="Nelson D."/>
            <person name="Pils B."/>
            <person name="Prigge M."/>
            <person name="Reiss B."/>
            <person name="Renner T."/>
            <person name="Rombauts S."/>
            <person name="Rushton P."/>
            <person name="Sanderfoot A."/>
            <person name="Schween G."/>
            <person name="Shiu S.-H."/>
            <person name="Stueber K."/>
            <person name="Theodoulou F.L."/>
            <person name="Tu H."/>
            <person name="Van de Peer Y."/>
            <person name="Verrier P.J."/>
            <person name="Waters E."/>
            <person name="Wood A."/>
            <person name="Yang L."/>
            <person name="Cove D."/>
            <person name="Cuming A."/>
            <person name="Hasebe M."/>
            <person name="Lucas S."/>
            <person name="Mishler D.B."/>
            <person name="Reski R."/>
            <person name="Grigoriev I."/>
            <person name="Quatrano R.S."/>
            <person name="Boore J.L."/>
        </authorList>
    </citation>
    <scope>NUCLEOTIDE SEQUENCE [LARGE SCALE GENOMIC DNA]</scope>
    <source>
        <strain evidence="4 5">cv. Gransden 2004</strain>
    </source>
</reference>
<name>A0A2K1KH28_PHYPA</name>
<dbReference type="KEGG" id="ppp:112283969"/>
<keyword evidence="1" id="KW-0812">Transmembrane</keyword>
<feature type="transmembrane region" description="Helical" evidence="1">
    <location>
        <begin position="353"/>
        <end position="373"/>
    </location>
</feature>
<keyword evidence="1" id="KW-1133">Transmembrane helix</keyword>
<gene>
    <name evidence="4" type="primary">LOC112283969</name>
    <name evidence="3" type="ORF">PHYPA_009466</name>
</gene>
<evidence type="ECO:0008006" key="6">
    <source>
        <dbReference type="Google" id="ProtNLM"/>
    </source>
</evidence>
<sequence length="396" mass="43320">MGCQGWIWVVVALVLSSSVMTTAKFNPHVSPLLNAEWKNMNDIGKLLAQAVHLPLHSQKMLLKEIGSIYAKTGEGRCNIFGGPASCEPIPKDTEYARNCADANENVDCAFKMTAFEHISRDPKEHFQKKVEGEGLTACPECYKNMHHFWCGQVVPACGTFDKVIDEILPMLTSVAEKKEKPSVALQQAVPRILQSASLGLPCKQMCNAITTTCGCGQAATFGEVMESIQSSKHQDLYSTNMSLSTAKDIFQRVWNKPVCELFSDKDTPGFSGVCEVPASLNQCSWCEGKAARPQFVHQQIVAQSAQSISGLMQGGLEEILLAIGGEKVKSTPIWSWTHGDDGPQKSRGHSGPWVVLIFLIFIAAGAFIAAVRIQRNRQNPSQYVDLNSMGYTPPIL</sequence>
<dbReference type="Gramene" id="Pp3c6_25330V3.5">
    <property type="protein sequence ID" value="Pp3c6_25330V3.5"/>
    <property type="gene ID" value="Pp3c6_25330"/>
</dbReference>
<protein>
    <recommendedName>
        <fullName evidence="6">SPARK domain-containing protein</fullName>
    </recommendedName>
</protein>
<dbReference type="GeneID" id="112283969"/>
<dbReference type="AlphaFoldDB" id="A0A2K1KH28"/>